<keyword evidence="2 12" id="KW-0489">Methyltransferase</keyword>
<comment type="similarity">
    <text evidence="1 12">Belongs to the methyltransferase TRM13 family.</text>
</comment>
<dbReference type="PANTHER" id="PTHR12998">
    <property type="entry name" value="TRNA:M(4)X MODIFICATION ENZYME TRM13 HOMOLOG"/>
    <property type="match status" value="1"/>
</dbReference>
<dbReference type="Gramene" id="Pp3c21_16200V3.1">
    <property type="protein sequence ID" value="Pp3c21_16200V3.1"/>
    <property type="gene ID" value="Pp3c21_16200"/>
</dbReference>
<evidence type="ECO:0000256" key="8">
    <source>
        <dbReference type="ARBA" id="ARBA00022833"/>
    </source>
</evidence>
<dbReference type="Pfam" id="PF05206">
    <property type="entry name" value="TRM13"/>
    <property type="match status" value="1"/>
</dbReference>
<dbReference type="EC" id="2.1.1.225" evidence="12"/>
<comment type="catalytic activity">
    <reaction evidence="11 12">
        <text>adenosine(4) in tRNA(His) + S-adenosyl-L-methionine = 2'-O-methyladenosine(4) in tRNA(His) + S-adenosyl-L-homocysteine + H(+)</text>
        <dbReference type="Rhea" id="RHEA:43196"/>
        <dbReference type="Rhea" id="RHEA-COMP:10401"/>
        <dbReference type="Rhea" id="RHEA-COMP:10402"/>
        <dbReference type="ChEBI" id="CHEBI:15378"/>
        <dbReference type="ChEBI" id="CHEBI:57856"/>
        <dbReference type="ChEBI" id="CHEBI:59789"/>
        <dbReference type="ChEBI" id="CHEBI:74411"/>
        <dbReference type="ChEBI" id="CHEBI:74477"/>
        <dbReference type="EC" id="2.1.1.225"/>
    </reaction>
</comment>
<dbReference type="InterPro" id="IPR022776">
    <property type="entry name" value="TRM13/UPF0224_CHHC_Znf_dom"/>
</dbReference>
<sequence length="634" mass="70375">MRVAWLQRILQLRSGALIRGSGSVQLVKYRNARAGGTSCVERITNASSNLPVWPPPMQLVQPQWSSSSLLSSARIFGIENGSVTMDSNALNCEILTGDGKDGVGEECVKVDGSKKRQEPGKCQSWLPKKRRFCASHALAGLEFCGNHKTSPNQSRVPCPIDPSHTVLQEDVASHVKKCPAARQLDRFEHQSYYIKGINAGSDDDADDTLDGVPVGSIERINSGEPQKSSNGIPLKLRSLNSEEKLPEDGALSNTNHFLSSASKRAAVSALSRADFEHLVAKIDKAFIQACGENVEEAVTQPQACRRWLDGDRDRRIPYQEKHALQQASLLGNMEAYGLLENLNCEGDLACRGSTPTETTSASHSPMQRAIVELGAGRGYLSQMLCDCYTVHKVVMVERRAYKFKADRTIRHSNGLILERLRLDIEDLNLNQVSLLQDCHVVAISKHLCGPATDLSLRCCLSDEDTPLLRNSKETIPNQKDAQSQVKPVVDGIAIATCCHHLCQWKSYVNKKYFKELEFSKDDFHAITWLTSWALSGTHEHELPDCYTSEAIEQLPVQMEDREPVNGAVRAKALLSEAMNAMDAYQRYLLGRKCKRLIDTGRLLWLREKGMQAKLVEYIADTVSPENKVLLAKRP</sequence>
<reference evidence="15 17" key="2">
    <citation type="journal article" date="2018" name="Plant J.">
        <title>The Physcomitrella patens chromosome-scale assembly reveals moss genome structure and evolution.</title>
        <authorList>
            <person name="Lang D."/>
            <person name="Ullrich K.K."/>
            <person name="Murat F."/>
            <person name="Fuchs J."/>
            <person name="Jenkins J."/>
            <person name="Haas F.B."/>
            <person name="Piednoel M."/>
            <person name="Gundlach H."/>
            <person name="Van Bel M."/>
            <person name="Meyberg R."/>
            <person name="Vives C."/>
            <person name="Morata J."/>
            <person name="Symeonidi A."/>
            <person name="Hiss M."/>
            <person name="Muchero W."/>
            <person name="Kamisugi Y."/>
            <person name="Saleh O."/>
            <person name="Blanc G."/>
            <person name="Decker E.L."/>
            <person name="van Gessel N."/>
            <person name="Grimwood J."/>
            <person name="Hayes R.D."/>
            <person name="Graham S.W."/>
            <person name="Gunter L.E."/>
            <person name="McDaniel S.F."/>
            <person name="Hoernstein S.N.W."/>
            <person name="Larsson A."/>
            <person name="Li F.W."/>
            <person name="Perroud P.F."/>
            <person name="Phillips J."/>
            <person name="Ranjan P."/>
            <person name="Rokshar D.S."/>
            <person name="Rothfels C.J."/>
            <person name="Schneider L."/>
            <person name="Shu S."/>
            <person name="Stevenson D.W."/>
            <person name="Thummler F."/>
            <person name="Tillich M."/>
            <person name="Villarreal Aguilar J.C."/>
            <person name="Widiez T."/>
            <person name="Wong G.K."/>
            <person name="Wymore A."/>
            <person name="Zhang Y."/>
            <person name="Zimmer A.D."/>
            <person name="Quatrano R.S."/>
            <person name="Mayer K.F.X."/>
            <person name="Goodstein D."/>
            <person name="Casacuberta J.M."/>
            <person name="Vandepoele K."/>
            <person name="Reski R."/>
            <person name="Cuming A.C."/>
            <person name="Tuskan G.A."/>
            <person name="Maumus F."/>
            <person name="Salse J."/>
            <person name="Schmutz J."/>
            <person name="Rensing S.A."/>
        </authorList>
    </citation>
    <scope>NUCLEOTIDE SEQUENCE [LARGE SCALE GENOMIC DNA]</scope>
    <source>
        <strain evidence="16 17">cv. Gransden 2004</strain>
    </source>
</reference>
<dbReference type="STRING" id="3218.A0A2K1IS83"/>
<dbReference type="GO" id="GO:0030488">
    <property type="term" value="P:tRNA methylation"/>
    <property type="evidence" value="ECO:0000318"/>
    <property type="project" value="GO_Central"/>
</dbReference>
<dbReference type="RefSeq" id="XP_024359247.1">
    <property type="nucleotide sequence ID" value="XM_024503479.2"/>
</dbReference>
<keyword evidence="3 12" id="KW-0808">Transferase</keyword>
<feature type="domain" description="CHHC U11-48K-type" evidence="14">
    <location>
        <begin position="155"/>
        <end position="182"/>
    </location>
</feature>
<proteinExistence type="inferred from homology"/>
<dbReference type="AlphaFoldDB" id="A0A2K1IS83"/>
<evidence type="ECO:0000256" key="6">
    <source>
        <dbReference type="ARBA" id="ARBA00022723"/>
    </source>
</evidence>
<gene>
    <name evidence="16" type="primary">LOC112274211</name>
    <name evidence="15" type="ORF">PHYPA_026260</name>
</gene>
<evidence type="ECO:0000313" key="16">
    <source>
        <dbReference type="EnsemblPlants" id="Pp3c21_16200V3.1"/>
    </source>
</evidence>
<comment type="function">
    <text evidence="12">tRNA methylase which 2'-O-methylates cytidine(4) in tRNA(Pro) and tRNA(Gly)(GCC), and adenosine(4) in tRNA(His).</text>
</comment>
<dbReference type="Pfam" id="PF05253">
    <property type="entry name" value="zf-U11-48K"/>
    <property type="match status" value="1"/>
</dbReference>
<keyword evidence="4 12" id="KW-0949">S-adenosyl-L-methionine</keyword>
<dbReference type="GO" id="GO:0008175">
    <property type="term" value="F:tRNA methyltransferase activity"/>
    <property type="evidence" value="ECO:0000318"/>
    <property type="project" value="GO_Central"/>
</dbReference>
<dbReference type="Proteomes" id="UP000006727">
    <property type="component" value="Chromosome 21"/>
</dbReference>
<evidence type="ECO:0000259" key="14">
    <source>
        <dbReference type="PROSITE" id="PS51800"/>
    </source>
</evidence>
<keyword evidence="8 12" id="KW-0862">Zinc</keyword>
<dbReference type="PANTHER" id="PTHR12998:SF0">
    <property type="entry name" value="TRNA:M(4)X MODIFICATION ENZYME TRM13 HOMOLOG"/>
    <property type="match status" value="1"/>
</dbReference>
<protein>
    <recommendedName>
        <fullName evidence="12">tRNA:m(4)X modification enzyme TRM13</fullName>
        <ecNumber evidence="12">2.1.1.225</ecNumber>
    </recommendedName>
</protein>
<dbReference type="Pfam" id="PF11722">
    <property type="entry name" value="zf-TRM13_CCCH"/>
    <property type="match status" value="1"/>
</dbReference>
<accession>A0A2K1IS83</accession>
<reference evidence="16" key="3">
    <citation type="submission" date="2020-12" db="UniProtKB">
        <authorList>
            <consortium name="EnsemblPlants"/>
        </authorList>
    </citation>
    <scope>IDENTIFICATION</scope>
</reference>
<comment type="catalytic activity">
    <reaction evidence="10 12">
        <text>cytidine(4) in tRNA(Gly)(GCC) + S-adenosyl-L-methionine = 2'-O-methylcytidine(4) in tRNA(Gly)(GCC) + S-adenosyl-L-homocysteine + H(+)</text>
        <dbReference type="Rhea" id="RHEA:43192"/>
        <dbReference type="Rhea" id="RHEA-COMP:10399"/>
        <dbReference type="Rhea" id="RHEA-COMP:10400"/>
        <dbReference type="ChEBI" id="CHEBI:15378"/>
        <dbReference type="ChEBI" id="CHEBI:57856"/>
        <dbReference type="ChEBI" id="CHEBI:59789"/>
        <dbReference type="ChEBI" id="CHEBI:74495"/>
        <dbReference type="ChEBI" id="CHEBI:82748"/>
        <dbReference type="EC" id="2.1.1.225"/>
    </reaction>
</comment>
<evidence type="ECO:0000256" key="9">
    <source>
        <dbReference type="ARBA" id="ARBA00048165"/>
    </source>
</evidence>
<evidence type="ECO:0000256" key="4">
    <source>
        <dbReference type="ARBA" id="ARBA00022691"/>
    </source>
</evidence>
<dbReference type="PROSITE" id="PS51800">
    <property type="entry name" value="ZF_CHHC_U11_48K"/>
    <property type="match status" value="1"/>
</dbReference>
<evidence type="ECO:0000313" key="17">
    <source>
        <dbReference type="Proteomes" id="UP000006727"/>
    </source>
</evidence>
<evidence type="ECO:0000256" key="2">
    <source>
        <dbReference type="ARBA" id="ARBA00022603"/>
    </source>
</evidence>
<dbReference type="Gramene" id="Pp3c21_16200V3.3">
    <property type="protein sequence ID" value="Pp3c21_16200V3.3"/>
    <property type="gene ID" value="Pp3c21_16200"/>
</dbReference>
<evidence type="ECO:0000256" key="3">
    <source>
        <dbReference type="ARBA" id="ARBA00022679"/>
    </source>
</evidence>
<keyword evidence="17" id="KW-1185">Reference proteome</keyword>
<dbReference type="InterPro" id="IPR021721">
    <property type="entry name" value="Znf_CCCH-type_TRM13"/>
</dbReference>
<dbReference type="GO" id="GO:0008270">
    <property type="term" value="F:zinc ion binding"/>
    <property type="evidence" value="ECO:0007669"/>
    <property type="project" value="UniProtKB-KW"/>
</dbReference>
<keyword evidence="5 12" id="KW-0819">tRNA processing</keyword>
<keyword evidence="7 12" id="KW-0863">Zinc-finger</keyword>
<dbReference type="OrthoDB" id="258806at2759"/>
<organism evidence="15">
    <name type="scientific">Physcomitrium patens</name>
    <name type="common">Spreading-leaved earth moss</name>
    <name type="synonym">Physcomitrella patens</name>
    <dbReference type="NCBI Taxonomy" id="3218"/>
    <lineage>
        <taxon>Eukaryota</taxon>
        <taxon>Viridiplantae</taxon>
        <taxon>Streptophyta</taxon>
        <taxon>Embryophyta</taxon>
        <taxon>Bryophyta</taxon>
        <taxon>Bryophytina</taxon>
        <taxon>Bryopsida</taxon>
        <taxon>Funariidae</taxon>
        <taxon>Funariales</taxon>
        <taxon>Funariaceae</taxon>
        <taxon>Physcomitrium</taxon>
    </lineage>
</organism>
<dbReference type="EnsemblPlants" id="Pp3c21_16200V3.1">
    <property type="protein sequence ID" value="Pp3c21_16200V3.1"/>
    <property type="gene ID" value="Pp3c21_16200"/>
</dbReference>
<dbReference type="GeneID" id="112274211"/>
<keyword evidence="6 12" id="KW-0479">Metal-binding</keyword>
<evidence type="ECO:0000256" key="10">
    <source>
        <dbReference type="ARBA" id="ARBA00048635"/>
    </source>
</evidence>
<dbReference type="InterPro" id="IPR007871">
    <property type="entry name" value="Methyltransferase_TRM13"/>
</dbReference>
<evidence type="ECO:0000256" key="7">
    <source>
        <dbReference type="ARBA" id="ARBA00022771"/>
    </source>
</evidence>
<name>A0A2K1IS83_PHYPA</name>
<evidence type="ECO:0000256" key="5">
    <source>
        <dbReference type="ARBA" id="ARBA00022694"/>
    </source>
</evidence>
<dbReference type="OMA" id="HRCSWRS"/>
<evidence type="ECO:0000256" key="11">
    <source>
        <dbReference type="ARBA" id="ARBA00049393"/>
    </source>
</evidence>
<dbReference type="InterPro" id="IPR039044">
    <property type="entry name" value="Trm13"/>
</dbReference>
<evidence type="ECO:0000256" key="13">
    <source>
        <dbReference type="SAM" id="MobiDB-lite"/>
    </source>
</evidence>
<dbReference type="EMBL" id="ABEU02000021">
    <property type="protein sequence ID" value="PNR32135.1"/>
    <property type="molecule type" value="Genomic_DNA"/>
</dbReference>
<dbReference type="PaxDb" id="3218-PP1S167_13V6.1"/>
<reference evidence="15 17" key="1">
    <citation type="journal article" date="2008" name="Science">
        <title>The Physcomitrella genome reveals evolutionary insights into the conquest of land by plants.</title>
        <authorList>
            <person name="Rensing S."/>
            <person name="Lang D."/>
            <person name="Zimmer A."/>
            <person name="Terry A."/>
            <person name="Salamov A."/>
            <person name="Shapiro H."/>
            <person name="Nishiyama T."/>
            <person name="Perroud P.-F."/>
            <person name="Lindquist E."/>
            <person name="Kamisugi Y."/>
            <person name="Tanahashi T."/>
            <person name="Sakakibara K."/>
            <person name="Fujita T."/>
            <person name="Oishi K."/>
            <person name="Shin-I T."/>
            <person name="Kuroki Y."/>
            <person name="Toyoda A."/>
            <person name="Suzuki Y."/>
            <person name="Hashimoto A."/>
            <person name="Yamaguchi K."/>
            <person name="Sugano A."/>
            <person name="Kohara Y."/>
            <person name="Fujiyama A."/>
            <person name="Anterola A."/>
            <person name="Aoki S."/>
            <person name="Ashton N."/>
            <person name="Barbazuk W.B."/>
            <person name="Barker E."/>
            <person name="Bennetzen J."/>
            <person name="Bezanilla M."/>
            <person name="Blankenship R."/>
            <person name="Cho S.H."/>
            <person name="Dutcher S."/>
            <person name="Estelle M."/>
            <person name="Fawcett J.A."/>
            <person name="Gundlach H."/>
            <person name="Hanada K."/>
            <person name="Heyl A."/>
            <person name="Hicks K.A."/>
            <person name="Hugh J."/>
            <person name="Lohr M."/>
            <person name="Mayer K."/>
            <person name="Melkozernov A."/>
            <person name="Murata T."/>
            <person name="Nelson D."/>
            <person name="Pils B."/>
            <person name="Prigge M."/>
            <person name="Reiss B."/>
            <person name="Renner T."/>
            <person name="Rombauts S."/>
            <person name="Rushton P."/>
            <person name="Sanderfoot A."/>
            <person name="Schween G."/>
            <person name="Shiu S.-H."/>
            <person name="Stueber K."/>
            <person name="Theodoulou F.L."/>
            <person name="Tu H."/>
            <person name="Van de Peer Y."/>
            <person name="Verrier P.J."/>
            <person name="Waters E."/>
            <person name="Wood A."/>
            <person name="Yang L."/>
            <person name="Cove D."/>
            <person name="Cuming A."/>
            <person name="Hasebe M."/>
            <person name="Lucas S."/>
            <person name="Mishler D.B."/>
            <person name="Reski R."/>
            <person name="Grigoriev I."/>
            <person name="Quatrano R.S."/>
            <person name="Boore J.L."/>
        </authorList>
    </citation>
    <scope>NUCLEOTIDE SEQUENCE [LARGE SCALE GENOMIC DNA]</scope>
    <source>
        <strain evidence="16 17">cv. Gransden 2004</strain>
    </source>
</reference>
<feature type="region of interest" description="Disordered" evidence="13">
    <location>
        <begin position="213"/>
        <end position="234"/>
    </location>
</feature>
<evidence type="ECO:0000313" key="15">
    <source>
        <dbReference type="EMBL" id="PNR32135.1"/>
    </source>
</evidence>
<evidence type="ECO:0000256" key="12">
    <source>
        <dbReference type="RuleBase" id="RU367103"/>
    </source>
</evidence>
<dbReference type="EnsemblPlants" id="Pp3c21_16200V3.3">
    <property type="protein sequence ID" value="Pp3c21_16200V3.3"/>
    <property type="gene ID" value="Pp3c21_16200"/>
</dbReference>
<evidence type="ECO:0000256" key="1">
    <source>
        <dbReference type="ARBA" id="ARBA00005265"/>
    </source>
</evidence>
<comment type="catalytic activity">
    <reaction evidence="9 12">
        <text>cytidine(4) in tRNA(Pro) + S-adenosyl-L-methionine = 2'-O-methylcytidine(4) in tRNA(Pro) + S-adenosyl-L-homocysteine + H(+)</text>
        <dbReference type="Rhea" id="RHEA:32767"/>
        <dbReference type="Rhea" id="RHEA-COMP:10397"/>
        <dbReference type="Rhea" id="RHEA-COMP:10398"/>
        <dbReference type="ChEBI" id="CHEBI:15378"/>
        <dbReference type="ChEBI" id="CHEBI:57856"/>
        <dbReference type="ChEBI" id="CHEBI:59789"/>
        <dbReference type="ChEBI" id="CHEBI:74495"/>
        <dbReference type="ChEBI" id="CHEBI:82748"/>
        <dbReference type="EC" id="2.1.1.225"/>
    </reaction>
</comment>
<dbReference type="GO" id="GO:0106050">
    <property type="term" value="F:tRNA 2'-O-methyltransferase activity"/>
    <property type="evidence" value="ECO:0007669"/>
    <property type="project" value="UniProtKB-UniRule"/>
</dbReference>